<dbReference type="GO" id="GO:0016903">
    <property type="term" value="F:oxidoreductase activity, acting on the aldehyde or oxo group of donors"/>
    <property type="evidence" value="ECO:0007669"/>
    <property type="project" value="InterPro"/>
</dbReference>
<dbReference type="EMBL" id="CP015518">
    <property type="protein sequence ID" value="APG25442.1"/>
    <property type="molecule type" value="Genomic_DNA"/>
</dbReference>
<name>A0A1L3GHL7_SYNAC</name>
<dbReference type="Gene3D" id="3.40.920.10">
    <property type="entry name" value="Pyruvate-ferredoxin oxidoreductase, PFOR, domain III"/>
    <property type="match status" value="1"/>
</dbReference>
<feature type="domain" description="Pyruvate/ketoisovalerate oxidoreductase catalytic" evidence="2">
    <location>
        <begin position="13"/>
        <end position="167"/>
    </location>
</feature>
<dbReference type="STRING" id="29542.A6070_04745"/>
<evidence type="ECO:0000256" key="1">
    <source>
        <dbReference type="ARBA" id="ARBA00023002"/>
    </source>
</evidence>
<dbReference type="Pfam" id="PF01558">
    <property type="entry name" value="POR"/>
    <property type="match status" value="1"/>
</dbReference>
<proteinExistence type="predicted"/>
<dbReference type="InterPro" id="IPR002869">
    <property type="entry name" value="Pyrv_flavodox_OxRed_cen"/>
</dbReference>
<dbReference type="SUPFAM" id="SSF53323">
    <property type="entry name" value="Pyruvate-ferredoxin oxidoreductase, PFOR, domain III"/>
    <property type="match status" value="1"/>
</dbReference>
<keyword evidence="4" id="KW-1185">Reference proteome</keyword>
<evidence type="ECO:0000313" key="4">
    <source>
        <dbReference type="Proteomes" id="UP000182264"/>
    </source>
</evidence>
<keyword evidence="1" id="KW-0560">Oxidoreductase</keyword>
<dbReference type="InterPro" id="IPR019752">
    <property type="entry name" value="Pyrv/ketoisovalerate_OxRed_cat"/>
</dbReference>
<dbReference type="RefSeq" id="WP_072287283.1">
    <property type="nucleotide sequence ID" value="NZ_CP015455.1"/>
</dbReference>
<dbReference type="InterPro" id="IPR052198">
    <property type="entry name" value="IorB_Oxidoreductase"/>
</dbReference>
<sequence length="170" mass="18280">MCMNRQLFVSGMGGQGVLFATRVIAQAAVEAHLQVLTSETHGMAQRGGTVISMIKIGDFRSPLLRRGQADVGLFLHAGNLEVHRCLLKPGGRMVVNSPAADIDAAIDASALARRQGNPVLANLILLGHAVRRTPWFCSPEAMERVIRNLSRGPFAAANLAAFRLGFDFGY</sequence>
<dbReference type="PANTHER" id="PTHR43854">
    <property type="entry name" value="INDOLEPYRUVATE OXIDOREDUCTASE SUBUNIT IORB"/>
    <property type="match status" value="1"/>
</dbReference>
<reference evidence="3 4" key="1">
    <citation type="journal article" date="2017" name="Genome Announc.">
        <title>Complete Genome Sequences of Two Acetylene-Fermenting Pelobacter acetylenicus Strains.</title>
        <authorList>
            <person name="Sutton J.M."/>
            <person name="Baesman S.M."/>
            <person name="Fierst J.L."/>
            <person name="Poret-Peterson A.T."/>
            <person name="Oremland R.S."/>
            <person name="Dunlap D.S."/>
            <person name="Akob D.M."/>
        </authorList>
    </citation>
    <scope>NUCLEOTIDE SEQUENCE [LARGE SCALE GENOMIC DNA]</scope>
    <source>
        <strain evidence="3 4">DSM 3247</strain>
    </source>
</reference>
<accession>A0A1L3GHL7</accession>
<evidence type="ECO:0000259" key="2">
    <source>
        <dbReference type="Pfam" id="PF01558"/>
    </source>
</evidence>
<protein>
    <submittedName>
        <fullName evidence="3">Pyruvate ferredoxin oxidoreductase</fullName>
    </submittedName>
</protein>
<evidence type="ECO:0000313" key="3">
    <source>
        <dbReference type="EMBL" id="APG25442.1"/>
    </source>
</evidence>
<dbReference type="PANTHER" id="PTHR43854:SF1">
    <property type="entry name" value="INDOLEPYRUVATE OXIDOREDUCTASE SUBUNIT IORB"/>
    <property type="match status" value="1"/>
</dbReference>
<gene>
    <name evidence="3" type="ORF">A7E75_10740</name>
</gene>
<organism evidence="3 4">
    <name type="scientific">Syntrophotalea acetylenica</name>
    <name type="common">Pelobacter acetylenicus</name>
    <dbReference type="NCBI Taxonomy" id="29542"/>
    <lineage>
        <taxon>Bacteria</taxon>
        <taxon>Pseudomonadati</taxon>
        <taxon>Thermodesulfobacteriota</taxon>
        <taxon>Desulfuromonadia</taxon>
        <taxon>Desulfuromonadales</taxon>
        <taxon>Syntrophotaleaceae</taxon>
        <taxon>Syntrophotalea</taxon>
    </lineage>
</organism>
<dbReference type="Proteomes" id="UP000182264">
    <property type="component" value="Chromosome"/>
</dbReference>
<keyword evidence="3" id="KW-0670">Pyruvate</keyword>
<dbReference type="AlphaFoldDB" id="A0A1L3GHL7"/>
<dbReference type="NCBIfam" id="NF004916">
    <property type="entry name" value="PRK06274.1-2"/>
    <property type="match status" value="1"/>
</dbReference>